<feature type="region of interest" description="Disordered" evidence="1">
    <location>
        <begin position="189"/>
        <end position="231"/>
    </location>
</feature>
<evidence type="ECO:0000313" key="2">
    <source>
        <dbReference type="EMBL" id="GHJ87672.1"/>
    </source>
</evidence>
<dbReference type="EMBL" id="BLZA01000023">
    <property type="protein sequence ID" value="GHJ87672.1"/>
    <property type="molecule type" value="Genomic_DNA"/>
</dbReference>
<proteinExistence type="predicted"/>
<dbReference type="Proteomes" id="UP000620104">
    <property type="component" value="Unassembled WGS sequence"/>
</dbReference>
<evidence type="ECO:0000256" key="1">
    <source>
        <dbReference type="SAM" id="MobiDB-lite"/>
    </source>
</evidence>
<accession>A0A8H3YGY2</accession>
<feature type="compositionally biased region" description="Polar residues" evidence="1">
    <location>
        <begin position="42"/>
        <end position="65"/>
    </location>
</feature>
<protein>
    <submittedName>
        <fullName evidence="2">Uncharacterized protein</fullName>
    </submittedName>
</protein>
<feature type="region of interest" description="Disordered" evidence="1">
    <location>
        <begin position="24"/>
        <end position="82"/>
    </location>
</feature>
<keyword evidence="3" id="KW-1185">Reference proteome</keyword>
<reference evidence="2" key="1">
    <citation type="submission" date="2020-07" db="EMBL/GenBank/DDBJ databases">
        <title>Draft Genome Sequence of a Deep-Sea Yeast, Naganishia (Cryptococcus) liquefaciens strain N6.</title>
        <authorList>
            <person name="Han Y.W."/>
            <person name="Kajitani R."/>
            <person name="Morimoto H."/>
            <person name="Parhat M."/>
            <person name="Tsubouchi H."/>
            <person name="Bakenova O."/>
            <person name="Ogata M."/>
            <person name="Argunhan B."/>
            <person name="Aoki R."/>
            <person name="Kajiwara S."/>
            <person name="Itoh T."/>
            <person name="Iwasaki H."/>
        </authorList>
    </citation>
    <scope>NUCLEOTIDE SEQUENCE</scope>
    <source>
        <strain evidence="2">N6</strain>
    </source>
</reference>
<name>A0A8H3YGY2_9TREE</name>
<gene>
    <name evidence="2" type="ORF">NliqN6_4074</name>
</gene>
<comment type="caution">
    <text evidence="2">The sequence shown here is derived from an EMBL/GenBank/DDBJ whole genome shotgun (WGS) entry which is preliminary data.</text>
</comment>
<dbReference type="AlphaFoldDB" id="A0A8H3YGY2"/>
<organism evidence="2 3">
    <name type="scientific">Naganishia liquefaciens</name>
    <dbReference type="NCBI Taxonomy" id="104408"/>
    <lineage>
        <taxon>Eukaryota</taxon>
        <taxon>Fungi</taxon>
        <taxon>Dikarya</taxon>
        <taxon>Basidiomycota</taxon>
        <taxon>Agaricomycotina</taxon>
        <taxon>Tremellomycetes</taxon>
        <taxon>Filobasidiales</taxon>
        <taxon>Filobasidiaceae</taxon>
        <taxon>Naganishia</taxon>
    </lineage>
</organism>
<evidence type="ECO:0000313" key="3">
    <source>
        <dbReference type="Proteomes" id="UP000620104"/>
    </source>
</evidence>
<sequence length="231" mass="24958">MIPAKLSPARVIAARRHQVLHLSPCPESAYPGDQSRLVTPARSRSTTGSCVRPVSSQSERLNLSHPSRLPGQAGRSASGPPHHSIVIPSVPVLLSKQEIDHQPALWATSARWSLQTPPPPTSWATKAALLASYGFLRSVSSPSPQFPQRALPKRNLTQERPLAGSIRIAACRKPPPPSSFKYFCRQASRSTSSMSMVSLDRGLSPCPGGSVPNSLDDLDKELARRLKKTPT</sequence>
<feature type="compositionally biased region" description="Low complexity" evidence="1">
    <location>
        <begin position="189"/>
        <end position="198"/>
    </location>
</feature>